<dbReference type="GO" id="GO:0016787">
    <property type="term" value="F:hydrolase activity"/>
    <property type="evidence" value="ECO:0007669"/>
    <property type="project" value="UniProtKB-KW"/>
</dbReference>
<sequence>MRSTQIRIASYNIRKARGLDQKRNPERTLDVINRLDADIVLLQEADKRLGVRKPALPREMIASETDFSVLDLAKNGVSLGWHGNAVLVRGGIGLRGVQHIDLPGTEPRGAVLVDLDVGNGLCVIATHLGLMRRDRRAQLETLSGATSQTENTVIAGDFNEWSNTKGLEPLKDRFTTYAPGRSFHARRPLAALDRFALSHGLELRDGGVEEGDIAKMASDHLPIWSDILVPAELSTC</sequence>
<evidence type="ECO:0000259" key="1">
    <source>
        <dbReference type="Pfam" id="PF03372"/>
    </source>
</evidence>
<comment type="caution">
    <text evidence="2">The sequence shown here is derived from an EMBL/GenBank/DDBJ whole genome shotgun (WGS) entry which is preliminary data.</text>
</comment>
<dbReference type="AlphaFoldDB" id="A0A6P0CBT9"/>
<organism evidence="2 3">
    <name type="scientific">Sulfitobacter sediminilitoris</name>
    <dbReference type="NCBI Taxonomy" id="2698830"/>
    <lineage>
        <taxon>Bacteria</taxon>
        <taxon>Pseudomonadati</taxon>
        <taxon>Pseudomonadota</taxon>
        <taxon>Alphaproteobacteria</taxon>
        <taxon>Rhodobacterales</taxon>
        <taxon>Roseobacteraceae</taxon>
        <taxon>Sulfitobacter</taxon>
    </lineage>
</organism>
<dbReference type="PANTHER" id="PTHR14859:SF15">
    <property type="entry name" value="ENDONUCLEASE_EXONUCLEASE_PHOSPHATASE DOMAIN-CONTAINING PROTEIN"/>
    <property type="match status" value="1"/>
</dbReference>
<feature type="domain" description="Endonuclease/exonuclease/phosphatase" evidence="1">
    <location>
        <begin position="9"/>
        <end position="220"/>
    </location>
</feature>
<dbReference type="InterPro" id="IPR036691">
    <property type="entry name" value="Endo/exonu/phosph_ase_sf"/>
</dbReference>
<dbReference type="RefSeq" id="WP_164354557.1">
    <property type="nucleotide sequence ID" value="NZ_JAABNT010000009.1"/>
</dbReference>
<dbReference type="EMBL" id="JAABNT010000009">
    <property type="protein sequence ID" value="NEK23632.1"/>
    <property type="molecule type" value="Genomic_DNA"/>
</dbReference>
<dbReference type="InterPro" id="IPR051916">
    <property type="entry name" value="GPI-anchor_lipid_remodeler"/>
</dbReference>
<name>A0A6P0CBT9_9RHOB</name>
<evidence type="ECO:0000313" key="2">
    <source>
        <dbReference type="EMBL" id="NEK23632.1"/>
    </source>
</evidence>
<accession>A0A6P0CBT9</accession>
<reference evidence="2 3" key="1">
    <citation type="submission" date="2020-01" db="EMBL/GenBank/DDBJ databases">
        <title>Sulfitobacter sediminilitoris sp. nov., isolated from a tidal flat.</title>
        <authorList>
            <person name="Park S."/>
            <person name="Yoon J.-H."/>
        </authorList>
    </citation>
    <scope>NUCLEOTIDE SEQUENCE [LARGE SCALE GENOMIC DNA]</scope>
    <source>
        <strain evidence="2 3">JBTF-M27</strain>
    </source>
</reference>
<keyword evidence="2" id="KW-0378">Hydrolase</keyword>
<dbReference type="Gene3D" id="3.60.10.10">
    <property type="entry name" value="Endonuclease/exonuclease/phosphatase"/>
    <property type="match status" value="1"/>
</dbReference>
<dbReference type="Proteomes" id="UP000468591">
    <property type="component" value="Unassembled WGS sequence"/>
</dbReference>
<dbReference type="GO" id="GO:0006506">
    <property type="term" value="P:GPI anchor biosynthetic process"/>
    <property type="evidence" value="ECO:0007669"/>
    <property type="project" value="TreeGrafter"/>
</dbReference>
<gene>
    <name evidence="2" type="ORF">GV827_14620</name>
</gene>
<keyword evidence="3" id="KW-1185">Reference proteome</keyword>
<dbReference type="PANTHER" id="PTHR14859">
    <property type="entry name" value="CALCOFLUOR WHITE HYPERSENSITIVE PROTEIN PRECURSOR"/>
    <property type="match status" value="1"/>
</dbReference>
<dbReference type="Pfam" id="PF03372">
    <property type="entry name" value="Exo_endo_phos"/>
    <property type="match status" value="1"/>
</dbReference>
<evidence type="ECO:0000313" key="3">
    <source>
        <dbReference type="Proteomes" id="UP000468591"/>
    </source>
</evidence>
<dbReference type="SUPFAM" id="SSF56219">
    <property type="entry name" value="DNase I-like"/>
    <property type="match status" value="1"/>
</dbReference>
<dbReference type="InterPro" id="IPR005135">
    <property type="entry name" value="Endo/exonuclease/phosphatase"/>
</dbReference>
<protein>
    <submittedName>
        <fullName evidence="2">Metal-dependent hydrolase</fullName>
    </submittedName>
</protein>
<dbReference type="GO" id="GO:0016020">
    <property type="term" value="C:membrane"/>
    <property type="evidence" value="ECO:0007669"/>
    <property type="project" value="GOC"/>
</dbReference>
<proteinExistence type="predicted"/>